<feature type="repeat" description="TPR" evidence="3">
    <location>
        <begin position="364"/>
        <end position="397"/>
    </location>
</feature>
<dbReference type="Pfam" id="PF13432">
    <property type="entry name" value="TPR_16"/>
    <property type="match status" value="3"/>
</dbReference>
<dbReference type="Gene3D" id="1.25.40.10">
    <property type="entry name" value="Tetratricopeptide repeat domain"/>
    <property type="match status" value="4"/>
</dbReference>
<organism evidence="4 5">
    <name type="scientific">Brasilonema bromeliae SPC951</name>
    <dbReference type="NCBI Taxonomy" id="385972"/>
    <lineage>
        <taxon>Bacteria</taxon>
        <taxon>Bacillati</taxon>
        <taxon>Cyanobacteriota</taxon>
        <taxon>Cyanophyceae</taxon>
        <taxon>Nostocales</taxon>
        <taxon>Scytonemataceae</taxon>
        <taxon>Brasilonema</taxon>
        <taxon>Bromeliae group (in: Brasilonema)</taxon>
    </lineage>
</organism>
<comment type="caution">
    <text evidence="4">The sequence shown here is derived from an EMBL/GenBank/DDBJ whole genome shotgun (WGS) entry which is preliminary data.</text>
</comment>
<feature type="repeat" description="TPR" evidence="3">
    <location>
        <begin position="557"/>
        <end position="590"/>
    </location>
</feature>
<dbReference type="PANTHER" id="PTHR44943">
    <property type="entry name" value="CELLULOSE SYNTHASE OPERON PROTEIN C"/>
    <property type="match status" value="1"/>
</dbReference>
<evidence type="ECO:0000313" key="5">
    <source>
        <dbReference type="Proteomes" id="UP000718564"/>
    </source>
</evidence>
<feature type="repeat" description="TPR" evidence="3">
    <location>
        <begin position="523"/>
        <end position="556"/>
    </location>
</feature>
<feature type="repeat" description="TPR" evidence="3">
    <location>
        <begin position="455"/>
        <end position="488"/>
    </location>
</feature>
<evidence type="ECO:0000256" key="2">
    <source>
        <dbReference type="ARBA" id="ARBA00022803"/>
    </source>
</evidence>
<dbReference type="PROSITE" id="PS50005">
    <property type="entry name" value="TPR"/>
    <property type="match status" value="9"/>
</dbReference>
<feature type="repeat" description="TPR" evidence="3">
    <location>
        <begin position="489"/>
        <end position="522"/>
    </location>
</feature>
<evidence type="ECO:0008006" key="6">
    <source>
        <dbReference type="Google" id="ProtNLM"/>
    </source>
</evidence>
<feature type="repeat" description="TPR" evidence="3">
    <location>
        <begin position="591"/>
        <end position="624"/>
    </location>
</feature>
<evidence type="ECO:0000256" key="3">
    <source>
        <dbReference type="PROSITE-ProRule" id="PRU00339"/>
    </source>
</evidence>
<dbReference type="Pfam" id="PF00515">
    <property type="entry name" value="TPR_1"/>
    <property type="match status" value="3"/>
</dbReference>
<gene>
    <name evidence="4" type="ORF">DP116_00225</name>
</gene>
<dbReference type="InterPro" id="IPR019734">
    <property type="entry name" value="TPR_rpt"/>
</dbReference>
<dbReference type="SUPFAM" id="SSF48439">
    <property type="entry name" value="Protein prenylyltransferase"/>
    <property type="match status" value="2"/>
</dbReference>
<dbReference type="SMART" id="SM00028">
    <property type="entry name" value="TPR"/>
    <property type="match status" value="11"/>
</dbReference>
<dbReference type="RefSeq" id="WP_169153246.1">
    <property type="nucleotide sequence ID" value="NZ_CAWPJE010000193.1"/>
</dbReference>
<evidence type="ECO:0000313" key="4">
    <source>
        <dbReference type="EMBL" id="NMG17952.1"/>
    </source>
</evidence>
<reference evidence="4 5" key="1">
    <citation type="submission" date="2018-06" db="EMBL/GenBank/DDBJ databases">
        <title>Comparative genomics of Brasilonema spp. strains.</title>
        <authorList>
            <person name="Alvarenga D.O."/>
            <person name="Fiore M.F."/>
            <person name="Varani A.M."/>
        </authorList>
    </citation>
    <scope>NUCLEOTIDE SEQUENCE [LARGE SCALE GENOMIC DNA]</scope>
    <source>
        <strain evidence="4 5">SPC951</strain>
    </source>
</reference>
<dbReference type="PANTHER" id="PTHR44943:SF4">
    <property type="entry name" value="TPR REPEAT-CONTAINING PROTEIN MJ0798"/>
    <property type="match status" value="1"/>
</dbReference>
<proteinExistence type="predicted"/>
<evidence type="ECO:0000256" key="1">
    <source>
        <dbReference type="ARBA" id="ARBA00022737"/>
    </source>
</evidence>
<feature type="repeat" description="TPR" evidence="3">
    <location>
        <begin position="296"/>
        <end position="329"/>
    </location>
</feature>
<dbReference type="EMBL" id="QMEB01000001">
    <property type="protein sequence ID" value="NMG17952.1"/>
    <property type="molecule type" value="Genomic_DNA"/>
</dbReference>
<dbReference type="PROSITE" id="PS50293">
    <property type="entry name" value="TPR_REGION"/>
    <property type="match status" value="7"/>
</dbReference>
<keyword evidence="2 3" id="KW-0802">TPR repeat</keyword>
<dbReference type="InterPro" id="IPR051685">
    <property type="entry name" value="Ycf3/AcsC/BcsC/TPR_MFPF"/>
</dbReference>
<dbReference type="Proteomes" id="UP000718564">
    <property type="component" value="Unassembled WGS sequence"/>
</dbReference>
<feature type="repeat" description="TPR" evidence="3">
    <location>
        <begin position="330"/>
        <end position="363"/>
    </location>
</feature>
<dbReference type="InterPro" id="IPR011990">
    <property type="entry name" value="TPR-like_helical_dom_sf"/>
</dbReference>
<accession>A0ABX1P114</accession>
<protein>
    <recommendedName>
        <fullName evidence="6">Tetratricopeptide repeat protein</fullName>
    </recommendedName>
</protein>
<keyword evidence="1" id="KW-0677">Repeat</keyword>
<dbReference type="NCBIfam" id="NF047558">
    <property type="entry name" value="TPR_END_plus"/>
    <property type="match status" value="1"/>
</dbReference>
<sequence>MNPNLSDWESDWDDDLPPEPEEAYQDLVRALKRKSGFGLFFVQCTPAQSDRFIAKLPQDIPQKKIAALRLVEPIDNLYQPVAEFVKNKQVDILLIKGLEYSLYKYEQRTFGEITEGQFSNLTRVPPILNHLNQQRERFRDDFPFCFVFLLRSFSINYLIHRAPDFFDWRSGVFELPTTPEVVEQETSRLLLEGDSEKYFKLSLEKKIEKVLEIQDLLAAKHQTENSQVILLLELGNLLVAAKEYEAAITSYNQAVKCQLDLHEAWYNRGIALDNLERYEEAIASYDQAVKFQPDDHEAWNSRGYALRNLEQYEEAIASYDQALKIKSDYHEAWYNRGYAQGNLERYEEAIASYKQAVKFQPDYHEAWYSLATALDDLGRYEEAIASYDQALKIKPDYHQAWYNLVTALYDLGRYEEAMAVDRQVWNNWGIALRDIESHQAAIASYQAVKIKPDLHEAWNNRGVVLGNLGRHQEAIVFYDQAVKSKPDDHEAWNNRGYALRNLGRYAEAIASYDQALKFKPDKHEAWNNRGIALLSLGRNEEAIASYDQALKFKPDKHEAWYNRGIALRHLGRYTEAIASYDQALKIKPDKHEAWYNKARCYILQSNIEQAIENLEKAIHLNPDKCQDWAKNDSDFDSIREDERFLVLIQGQQTGD</sequence>
<name>A0ABX1P114_9CYAN</name>
<keyword evidence="5" id="KW-1185">Reference proteome</keyword>
<feature type="repeat" description="TPR" evidence="3">
    <location>
        <begin position="262"/>
        <end position="295"/>
    </location>
</feature>
<dbReference type="Pfam" id="PF13181">
    <property type="entry name" value="TPR_8"/>
    <property type="match status" value="1"/>
</dbReference>